<dbReference type="InterPro" id="IPR028994">
    <property type="entry name" value="Integrin_alpha_N"/>
</dbReference>
<dbReference type="PANTHER" id="PTHR21419">
    <property type="match status" value="1"/>
</dbReference>
<dbReference type="Gene3D" id="2.130.10.10">
    <property type="entry name" value="YVTN repeat-like/Quinoprotein amine dehydrogenase"/>
    <property type="match status" value="1"/>
</dbReference>
<dbReference type="GO" id="GO:0016020">
    <property type="term" value="C:membrane"/>
    <property type="evidence" value="ECO:0007669"/>
    <property type="project" value="UniProtKB-SubCell"/>
</dbReference>
<protein>
    <submittedName>
        <fullName evidence="6">Rhs-family protein</fullName>
    </submittedName>
</protein>
<feature type="region of interest" description="Disordered" evidence="5">
    <location>
        <begin position="35"/>
        <end position="59"/>
    </location>
</feature>
<organism evidence="6 7">
    <name type="scientific">Sandaracinus amylolyticus</name>
    <dbReference type="NCBI Taxonomy" id="927083"/>
    <lineage>
        <taxon>Bacteria</taxon>
        <taxon>Pseudomonadati</taxon>
        <taxon>Myxococcota</taxon>
        <taxon>Polyangia</taxon>
        <taxon>Polyangiales</taxon>
        <taxon>Sandaracinaceae</taxon>
        <taxon>Sandaracinus</taxon>
    </lineage>
</organism>
<feature type="compositionally biased region" description="Basic and acidic residues" evidence="5">
    <location>
        <begin position="35"/>
        <end position="45"/>
    </location>
</feature>
<keyword evidence="3" id="KW-1133">Transmembrane helix</keyword>
<evidence type="ECO:0000313" key="7">
    <source>
        <dbReference type="Proteomes" id="UP000034883"/>
    </source>
</evidence>
<dbReference type="EMBL" id="CP011125">
    <property type="protein sequence ID" value="AKF10297.1"/>
    <property type="molecule type" value="Genomic_DNA"/>
</dbReference>
<reference evidence="6 7" key="1">
    <citation type="submission" date="2015-03" db="EMBL/GenBank/DDBJ databases">
        <title>Genome assembly of Sandaracinus amylolyticus DSM 53668.</title>
        <authorList>
            <person name="Sharma G."/>
            <person name="Subramanian S."/>
        </authorList>
    </citation>
    <scope>NUCLEOTIDE SEQUENCE [LARGE SCALE GENOMIC DNA]</scope>
    <source>
        <strain evidence="6 7">DSM 53668</strain>
    </source>
</reference>
<evidence type="ECO:0000256" key="3">
    <source>
        <dbReference type="ARBA" id="ARBA00022989"/>
    </source>
</evidence>
<dbReference type="KEGG" id="samy:DB32_007446"/>
<gene>
    <name evidence="6" type="ORF">DB32_007446</name>
</gene>
<evidence type="ECO:0000313" key="6">
    <source>
        <dbReference type="EMBL" id="AKF10297.1"/>
    </source>
</evidence>
<dbReference type="SUPFAM" id="SSF69318">
    <property type="entry name" value="Integrin alpha N-terminal domain"/>
    <property type="match status" value="1"/>
</dbReference>
<dbReference type="STRING" id="927083.DB32_007446"/>
<keyword evidence="4" id="KW-0472">Membrane</keyword>
<dbReference type="Proteomes" id="UP000034883">
    <property type="component" value="Chromosome"/>
</dbReference>
<dbReference type="AlphaFoldDB" id="A0A0F6YLE6"/>
<comment type="subcellular location">
    <subcellularLocation>
        <location evidence="1">Membrane</location>
        <topology evidence="1">Single-pass membrane protein</topology>
    </subcellularLocation>
</comment>
<dbReference type="PANTHER" id="PTHR21419:SF30">
    <property type="entry name" value="IG-LIKE DOMAIN-CONTAINING PROTEIN"/>
    <property type="match status" value="1"/>
</dbReference>
<dbReference type="InterPro" id="IPR045232">
    <property type="entry name" value="FAM234"/>
</dbReference>
<keyword evidence="2" id="KW-0812">Transmembrane</keyword>
<name>A0A0F6YLE6_9BACT</name>
<accession>A0A0F6YLE6</accession>
<sequence length="518" mass="53918">MTERFTMLLHSSSGALAALVSGGVMVAGCHLSHELERGPHGDPHQVDAGVPGADAGEPRDATTICSPWTLRVEPVSPDAVADVTAMPIAFRSGHETTVAFVTHGALTNAGEGDVALDPTRCASAGDATTCAPDMPSSWDGAGMLRLWARDRVLTLPLDDAEIAATGTLASADLDANHKPELVAFGRFSGAIALDHEGHVRWRADLPSLDEVRMLDVPLPEGRPRSLSGTPLVVDLEGDGEVEVALGYGLVEGRTGEVRWRASGHRGINRVYGPMPCAGDLDGDGVLEIVAGGTAYRADGSVLWQAAVSDGFCAIGETAIALVSEGRLFLLDREDGAVRWTTMLAGGLRMGATGPAGGPPTLVDVDGDGDDEILVASESRLALYDPRCHDPSCTIDGWSIAIEDGLSGVTGVTVVDVDGDLALEVLHADQTTLRLLDARTGAVRVSTPRLSRTRTERPLFVDVDGDGSGEILVGISSEWDGNHDRRDEGPSAGLAVVGPVCARWATPPGSSPGRLIGPD</sequence>
<evidence type="ECO:0000256" key="5">
    <source>
        <dbReference type="SAM" id="MobiDB-lite"/>
    </source>
</evidence>
<proteinExistence type="predicted"/>
<evidence type="ECO:0000256" key="4">
    <source>
        <dbReference type="ARBA" id="ARBA00023136"/>
    </source>
</evidence>
<keyword evidence="7" id="KW-1185">Reference proteome</keyword>
<dbReference type="InterPro" id="IPR015943">
    <property type="entry name" value="WD40/YVTN_repeat-like_dom_sf"/>
</dbReference>
<evidence type="ECO:0000256" key="1">
    <source>
        <dbReference type="ARBA" id="ARBA00004167"/>
    </source>
</evidence>
<dbReference type="PROSITE" id="PS51257">
    <property type="entry name" value="PROKAR_LIPOPROTEIN"/>
    <property type="match status" value="1"/>
</dbReference>
<evidence type="ECO:0000256" key="2">
    <source>
        <dbReference type="ARBA" id="ARBA00022692"/>
    </source>
</evidence>